<organism evidence="3 4">
    <name type="scientific">Brumimicrobium salinarum</name>
    <dbReference type="NCBI Taxonomy" id="2058658"/>
    <lineage>
        <taxon>Bacteria</taxon>
        <taxon>Pseudomonadati</taxon>
        <taxon>Bacteroidota</taxon>
        <taxon>Flavobacteriia</taxon>
        <taxon>Flavobacteriales</taxon>
        <taxon>Crocinitomicaceae</taxon>
        <taxon>Brumimicrobium</taxon>
    </lineage>
</organism>
<evidence type="ECO:0000256" key="1">
    <source>
        <dbReference type="SAM" id="Phobius"/>
    </source>
</evidence>
<accession>A0A2I0R2Z8</accession>
<name>A0A2I0R2Z8_9FLAO</name>
<reference evidence="3 4" key="1">
    <citation type="submission" date="2017-12" db="EMBL/GenBank/DDBJ databases">
        <title>The draft genome sequence of Brumimicrobium saltpan LHR20.</title>
        <authorList>
            <person name="Do Z.-J."/>
            <person name="Luo H.-R."/>
        </authorList>
    </citation>
    <scope>NUCLEOTIDE SEQUENCE [LARGE SCALE GENOMIC DNA]</scope>
    <source>
        <strain evidence="3 4">LHR20</strain>
    </source>
</reference>
<keyword evidence="1" id="KW-0472">Membrane</keyword>
<dbReference type="EMBL" id="PJNI01000008">
    <property type="protein sequence ID" value="PKR80770.1"/>
    <property type="molecule type" value="Genomic_DNA"/>
</dbReference>
<dbReference type="AlphaFoldDB" id="A0A2I0R2Z8"/>
<evidence type="ECO:0000313" key="3">
    <source>
        <dbReference type="EMBL" id="PKR80770.1"/>
    </source>
</evidence>
<proteinExistence type="predicted"/>
<protein>
    <recommendedName>
        <fullName evidence="2">Endonuclease/exonuclease/phosphatase domain-containing protein</fullName>
    </recommendedName>
</protein>
<dbReference type="Pfam" id="PF03372">
    <property type="entry name" value="Exo_endo_phos"/>
    <property type="match status" value="1"/>
</dbReference>
<dbReference type="GO" id="GO:0003824">
    <property type="term" value="F:catalytic activity"/>
    <property type="evidence" value="ECO:0007669"/>
    <property type="project" value="InterPro"/>
</dbReference>
<dbReference type="SUPFAM" id="SSF56219">
    <property type="entry name" value="DNase I-like"/>
    <property type="match status" value="1"/>
</dbReference>
<feature type="transmembrane region" description="Helical" evidence="1">
    <location>
        <begin position="57"/>
        <end position="78"/>
    </location>
</feature>
<evidence type="ECO:0000313" key="4">
    <source>
        <dbReference type="Proteomes" id="UP000236654"/>
    </source>
</evidence>
<gene>
    <name evidence="3" type="ORF">CW751_08340</name>
</gene>
<evidence type="ECO:0000259" key="2">
    <source>
        <dbReference type="Pfam" id="PF03372"/>
    </source>
</evidence>
<dbReference type="InterPro" id="IPR005135">
    <property type="entry name" value="Endo/exonuclease/phosphatase"/>
</dbReference>
<feature type="domain" description="Endonuclease/exonuclease/phosphatase" evidence="2">
    <location>
        <begin position="102"/>
        <end position="307"/>
    </location>
</feature>
<dbReference type="Proteomes" id="UP000236654">
    <property type="component" value="Unassembled WGS sequence"/>
</dbReference>
<sequence>MELFFLIFSILLILLSILPFSQHQHWVFRVPEFIKLQILVLQIIASIGLVAFMKDNILYYAVLLIQIALIVYHLYLFFHFTQLHKKPTPENENAQKLKIISTNVYQYNTDYERFLNLIKDECPTLFLTIESNSDWEKAMQELEADYPYTQKVTLENTYGMHLYSKIPFESVKTHYFVAEDVPSIEAHFKTENGNNFCLFCVHPPPPSPTQEANSKERDGDLMCIANKINQMNKPVLVVGDFNTVAWSKVSLIFKKASQLIDGRHGRGILASFHAKYWFFRAPLDLVFHSKHIFLGKLDILKSIGSDHFPVACEFSLNKVIDTKENNLSNQEIQQKEKMIREGKAEESDKR</sequence>
<keyword evidence="4" id="KW-1185">Reference proteome</keyword>
<feature type="transmembrane region" description="Helical" evidence="1">
    <location>
        <begin position="34"/>
        <end position="52"/>
    </location>
</feature>
<keyword evidence="1" id="KW-0812">Transmembrane</keyword>
<dbReference type="InterPro" id="IPR036691">
    <property type="entry name" value="Endo/exonu/phosph_ase_sf"/>
</dbReference>
<dbReference type="OrthoDB" id="9796594at2"/>
<comment type="caution">
    <text evidence="3">The sequence shown here is derived from an EMBL/GenBank/DDBJ whole genome shotgun (WGS) entry which is preliminary data.</text>
</comment>
<dbReference type="Gene3D" id="3.60.10.10">
    <property type="entry name" value="Endonuclease/exonuclease/phosphatase"/>
    <property type="match status" value="1"/>
</dbReference>
<keyword evidence="1" id="KW-1133">Transmembrane helix</keyword>
<dbReference type="RefSeq" id="WP_101334552.1">
    <property type="nucleotide sequence ID" value="NZ_PJNI01000008.1"/>
</dbReference>